<comment type="caution">
    <text evidence="1">The sequence shown here is derived from an EMBL/GenBank/DDBJ whole genome shotgun (WGS) entry which is preliminary data.</text>
</comment>
<keyword evidence="2" id="KW-1185">Reference proteome</keyword>
<evidence type="ECO:0000313" key="1">
    <source>
        <dbReference type="EMBL" id="OXB93598.1"/>
    </source>
</evidence>
<sequence>MRKNFVISKQSDIDGFNSFKCSLCGEEFKLLASEVQEDDVLELFCPNCGIPSPISTYYTEDLIDHAKTIALNEAINMINDMFKRLEKSTRNNKNITFKRGKSLPNTKPRTLYEKDDLEQIEFLCCNKKAKLSLLSKTIRPFCPYCGVN</sequence>
<gene>
    <name evidence="1" type="ORF">B9L23_01025</name>
</gene>
<name>A0A226QNY5_9BACL</name>
<proteinExistence type="predicted"/>
<dbReference type="RefSeq" id="WP_062679199.1">
    <property type="nucleotide sequence ID" value="NZ_NDYL01000001.1"/>
</dbReference>
<dbReference type="Proteomes" id="UP000198394">
    <property type="component" value="Unassembled WGS sequence"/>
</dbReference>
<dbReference type="EMBL" id="NDYL01000001">
    <property type="protein sequence ID" value="OXB93598.1"/>
    <property type="molecule type" value="Genomic_DNA"/>
</dbReference>
<reference evidence="1 2" key="1">
    <citation type="submission" date="2017-04" db="EMBL/GenBank/DDBJ databases">
        <title>The genome sequence of Parageobacillus galactosidasius DSM 18751.</title>
        <authorList>
            <person name="Ramaloko W.T."/>
            <person name="Koen N."/>
            <person name="Polliack S."/>
            <person name="Aliyu H."/>
            <person name="Lebre P."/>
            <person name="Mohr T."/>
            <person name="Oswald F."/>
            <person name="Zwick M."/>
            <person name="Neumann A."/>
            <person name="Syldatk C."/>
            <person name="Cowan D."/>
            <person name="De Maayer P."/>
        </authorList>
    </citation>
    <scope>NUCLEOTIDE SEQUENCE [LARGE SCALE GENOMIC DNA]</scope>
    <source>
        <strain evidence="1 2">DSM 18751</strain>
    </source>
</reference>
<dbReference type="AlphaFoldDB" id="A0A226QNY5"/>
<accession>A0A226QNY5</accession>
<organism evidence="1 2">
    <name type="scientific">Parageobacillus galactosidasius</name>
    <dbReference type="NCBI Taxonomy" id="883812"/>
    <lineage>
        <taxon>Bacteria</taxon>
        <taxon>Bacillati</taxon>
        <taxon>Bacillota</taxon>
        <taxon>Bacilli</taxon>
        <taxon>Bacillales</taxon>
        <taxon>Anoxybacillaceae</taxon>
        <taxon>Parageobacillus</taxon>
    </lineage>
</organism>
<protein>
    <submittedName>
        <fullName evidence="1">Uncharacterized protein</fullName>
    </submittedName>
</protein>
<evidence type="ECO:0000313" key="2">
    <source>
        <dbReference type="Proteomes" id="UP000198394"/>
    </source>
</evidence>